<feature type="region of interest" description="Disordered" evidence="1">
    <location>
        <begin position="28"/>
        <end position="65"/>
    </location>
</feature>
<evidence type="ECO:0000313" key="2">
    <source>
        <dbReference type="EMBL" id="MDW9255021.1"/>
    </source>
</evidence>
<name>A0AAW9CYN6_BURTH</name>
<evidence type="ECO:0000256" key="1">
    <source>
        <dbReference type="SAM" id="MobiDB-lite"/>
    </source>
</evidence>
<proteinExistence type="predicted"/>
<reference evidence="2" key="1">
    <citation type="submission" date="2018-08" db="EMBL/GenBank/DDBJ databases">
        <title>Identification of Burkholderia cepacia strains that express a Burkholderia pseudomallei-like capsular polysaccharide.</title>
        <authorList>
            <person name="Burtnick M.N."/>
            <person name="Vongsouvath M."/>
            <person name="Newton P."/>
            <person name="Wuthiekanun V."/>
            <person name="Limmathurotsakul D."/>
            <person name="Brett P.J."/>
            <person name="Chantratita N."/>
            <person name="Dance D.A."/>
        </authorList>
    </citation>
    <scope>NUCLEOTIDE SEQUENCE</scope>
    <source>
        <strain evidence="2">SBXCC001</strain>
    </source>
</reference>
<evidence type="ECO:0000313" key="3">
    <source>
        <dbReference type="Proteomes" id="UP001272137"/>
    </source>
</evidence>
<gene>
    <name evidence="2" type="ORF">C7S16_2673</name>
</gene>
<sequence length="65" mass="7128">MQGRHRIGIGLARANIETRLEWRADAFHPDCEPARSTNGRRANAAHASPRSSVRPSTEEPPPCPA</sequence>
<dbReference type="EMBL" id="QXCT01000002">
    <property type="protein sequence ID" value="MDW9255021.1"/>
    <property type="molecule type" value="Genomic_DNA"/>
</dbReference>
<accession>A0AAW9CYN6</accession>
<dbReference type="AlphaFoldDB" id="A0AAW9CYN6"/>
<organism evidence="2 3">
    <name type="scientific">Burkholderia thailandensis</name>
    <dbReference type="NCBI Taxonomy" id="57975"/>
    <lineage>
        <taxon>Bacteria</taxon>
        <taxon>Pseudomonadati</taxon>
        <taxon>Pseudomonadota</taxon>
        <taxon>Betaproteobacteria</taxon>
        <taxon>Burkholderiales</taxon>
        <taxon>Burkholderiaceae</taxon>
        <taxon>Burkholderia</taxon>
        <taxon>pseudomallei group</taxon>
    </lineage>
</organism>
<comment type="caution">
    <text evidence="2">The sequence shown here is derived from an EMBL/GenBank/DDBJ whole genome shotgun (WGS) entry which is preliminary data.</text>
</comment>
<dbReference type="Proteomes" id="UP001272137">
    <property type="component" value="Unassembled WGS sequence"/>
</dbReference>
<protein>
    <submittedName>
        <fullName evidence="2">Citrate synthase family domain protein</fullName>
    </submittedName>
</protein>